<dbReference type="OrthoDB" id="9815677at2"/>
<dbReference type="RefSeq" id="WP_112428079.1">
    <property type="nucleotide sequence ID" value="NZ_MCIF01000002.1"/>
</dbReference>
<dbReference type="AlphaFoldDB" id="A0A328VEX7"/>
<reference evidence="3 4" key="1">
    <citation type="submission" date="2016-08" db="EMBL/GenBank/DDBJ databases">
        <title>Analysis of Carbohydrate Active Enzymes in Thermogemmatispora T81 Reveals Carbohydrate Degradation Ability.</title>
        <authorList>
            <person name="Tomazini A."/>
            <person name="Lal S."/>
            <person name="Stott M."/>
            <person name="Henrissat B."/>
            <person name="Polikarpov I."/>
            <person name="Sparling R."/>
            <person name="Levin D.B."/>
        </authorList>
    </citation>
    <scope>NUCLEOTIDE SEQUENCE [LARGE SCALE GENOMIC DNA]</scope>
    <source>
        <strain evidence="3 4">T81</strain>
    </source>
</reference>
<comment type="caution">
    <text evidence="3">The sequence shown here is derived from an EMBL/GenBank/DDBJ whole genome shotgun (WGS) entry which is preliminary data.</text>
</comment>
<protein>
    <recommendedName>
        <fullName evidence="5">ROK family protein</fullName>
    </recommendedName>
</protein>
<dbReference type="Gene3D" id="3.30.420.40">
    <property type="match status" value="2"/>
</dbReference>
<feature type="region of interest" description="Disordered" evidence="2">
    <location>
        <begin position="367"/>
        <end position="427"/>
    </location>
</feature>
<evidence type="ECO:0000313" key="4">
    <source>
        <dbReference type="Proteomes" id="UP000248706"/>
    </source>
</evidence>
<dbReference type="Proteomes" id="UP000248706">
    <property type="component" value="Unassembled WGS sequence"/>
</dbReference>
<keyword evidence="4" id="KW-1185">Reference proteome</keyword>
<dbReference type="InterPro" id="IPR000600">
    <property type="entry name" value="ROK"/>
</dbReference>
<comment type="similarity">
    <text evidence="1">Belongs to the ROK (NagC/XylR) family.</text>
</comment>
<evidence type="ECO:0000256" key="1">
    <source>
        <dbReference type="ARBA" id="ARBA00006479"/>
    </source>
</evidence>
<dbReference type="Pfam" id="PF00480">
    <property type="entry name" value="ROK"/>
    <property type="match status" value="1"/>
</dbReference>
<dbReference type="EMBL" id="MCIF01000002">
    <property type="protein sequence ID" value="RAQ95391.1"/>
    <property type="molecule type" value="Genomic_DNA"/>
</dbReference>
<accession>A0A328VEX7</accession>
<dbReference type="SUPFAM" id="SSF53067">
    <property type="entry name" value="Actin-like ATPase domain"/>
    <property type="match status" value="1"/>
</dbReference>
<evidence type="ECO:0000256" key="2">
    <source>
        <dbReference type="SAM" id="MobiDB-lite"/>
    </source>
</evidence>
<proteinExistence type="inferred from homology"/>
<name>A0A328VEX7_9CHLR</name>
<organism evidence="3 4">
    <name type="scientific">Thermogemmatispora tikiterensis</name>
    <dbReference type="NCBI Taxonomy" id="1825093"/>
    <lineage>
        <taxon>Bacteria</taxon>
        <taxon>Bacillati</taxon>
        <taxon>Chloroflexota</taxon>
        <taxon>Ktedonobacteria</taxon>
        <taxon>Thermogemmatisporales</taxon>
        <taxon>Thermogemmatisporaceae</taxon>
        <taxon>Thermogemmatispora</taxon>
    </lineage>
</organism>
<feature type="compositionally biased region" description="Basic residues" evidence="2">
    <location>
        <begin position="413"/>
        <end position="427"/>
    </location>
</feature>
<dbReference type="InterPro" id="IPR043129">
    <property type="entry name" value="ATPase_NBD"/>
</dbReference>
<evidence type="ECO:0000313" key="3">
    <source>
        <dbReference type="EMBL" id="RAQ95391.1"/>
    </source>
</evidence>
<sequence>MVRELSAAVGVEIGSSRATIAIISANGQVRERFEARTLRGRPARATLEPYLRAIDAAIQRAEGAGYALRGIGVALPGKLDQTYRRPFLIPLLPSLNHFPLCDLLETRYHLPVRLHSDVEAAALGEYAFGAARNRHQALLLTVQAVVGAALISDGQPEPTARDCTGHVCHLPVANTGPRCSCGRRGCISTLVSLEALQRLIQRAARKGESSSLIQRLSNREHFSAQLLAEEAARGDSLALSIYQEVGHWLGIAVAYYLRHFAPEVVVLGNGLLNADELLLSHLRHSLLSQFGAQPAAEEGQHVQALSIVPAHLGRDAALIGSTVPFLSPLPAHRAEGEPSTLPSQEAPALACRDGGGLVLEELAAARGREARSSSRPYRLPPTSDDLSWLVNERPQSSGPPSPDDLGPAAPAHPRPHVNPRRLRGRDH</sequence>
<gene>
    <name evidence="3" type="ORF">A4R35_07570</name>
</gene>
<dbReference type="PANTHER" id="PTHR18964:SF149">
    <property type="entry name" value="BIFUNCTIONAL UDP-N-ACETYLGLUCOSAMINE 2-EPIMERASE_N-ACETYLMANNOSAMINE KINASE"/>
    <property type="match status" value="1"/>
</dbReference>
<evidence type="ECO:0008006" key="5">
    <source>
        <dbReference type="Google" id="ProtNLM"/>
    </source>
</evidence>
<dbReference type="PANTHER" id="PTHR18964">
    <property type="entry name" value="ROK (REPRESSOR, ORF, KINASE) FAMILY"/>
    <property type="match status" value="1"/>
</dbReference>